<name>A0A0B2ARV8_9MICC</name>
<dbReference type="GO" id="GO:0008720">
    <property type="term" value="F:D-lactate dehydrogenase (NAD+) activity"/>
    <property type="evidence" value="ECO:0007669"/>
    <property type="project" value="TreeGrafter"/>
</dbReference>
<dbReference type="STRING" id="1338436.LK10_04605"/>
<keyword evidence="4" id="KW-0479">Metal-binding</keyword>
<dbReference type="InterPro" id="IPR016169">
    <property type="entry name" value="FAD-bd_PCMH_sub2"/>
</dbReference>
<evidence type="ECO:0000259" key="12">
    <source>
        <dbReference type="PROSITE" id="PS51387"/>
    </source>
</evidence>
<protein>
    <recommendedName>
        <fullName evidence="10">D-lactate dehydrogenase (cytochrome)</fullName>
        <ecNumber evidence="10">1.1.2.4</ecNumber>
    </recommendedName>
</protein>
<keyword evidence="8" id="KW-0408">Iron</keyword>
<evidence type="ECO:0000259" key="11">
    <source>
        <dbReference type="PROSITE" id="PS51379"/>
    </source>
</evidence>
<dbReference type="Gene3D" id="3.30.70.2740">
    <property type="match status" value="1"/>
</dbReference>
<evidence type="ECO:0000256" key="2">
    <source>
        <dbReference type="ARBA" id="ARBA00008000"/>
    </source>
</evidence>
<dbReference type="Pfam" id="PF02913">
    <property type="entry name" value="FAD-oxidase_C"/>
    <property type="match status" value="1"/>
</dbReference>
<dbReference type="InterPro" id="IPR004113">
    <property type="entry name" value="FAD-bd_oxidored_4_C"/>
</dbReference>
<dbReference type="PANTHER" id="PTHR11748">
    <property type="entry name" value="D-LACTATE DEHYDROGENASE"/>
    <property type="match status" value="1"/>
</dbReference>
<dbReference type="InterPro" id="IPR016171">
    <property type="entry name" value="Vanillyl_alc_oxidase_C-sub2"/>
</dbReference>
<evidence type="ECO:0000256" key="4">
    <source>
        <dbReference type="ARBA" id="ARBA00022723"/>
    </source>
</evidence>
<feature type="domain" description="FAD-binding PCMH-type" evidence="12">
    <location>
        <begin position="22"/>
        <end position="251"/>
    </location>
</feature>
<dbReference type="EMBL" id="JTDL01000074">
    <property type="protein sequence ID" value="KHL04568.1"/>
    <property type="molecule type" value="Genomic_DNA"/>
</dbReference>
<keyword evidence="3" id="KW-0285">Flavoprotein</keyword>
<keyword evidence="14" id="KW-1185">Reference proteome</keyword>
<dbReference type="InterPro" id="IPR016166">
    <property type="entry name" value="FAD-bd_PCMH"/>
</dbReference>
<comment type="similarity">
    <text evidence="2">Belongs to the FAD-binding oxidoreductase/transferase type 4 family.</text>
</comment>
<dbReference type="InterPro" id="IPR017896">
    <property type="entry name" value="4Fe4S_Fe-S-bd"/>
</dbReference>
<dbReference type="AlphaFoldDB" id="A0A0B2ARV8"/>
<dbReference type="Gene3D" id="3.30.465.10">
    <property type="match status" value="1"/>
</dbReference>
<dbReference type="SUPFAM" id="SSF55103">
    <property type="entry name" value="FAD-linked oxidases, C-terminal domain"/>
    <property type="match status" value="1"/>
</dbReference>
<dbReference type="Pfam" id="PF13183">
    <property type="entry name" value="Fer4_8"/>
    <property type="match status" value="1"/>
</dbReference>
<evidence type="ECO:0000256" key="3">
    <source>
        <dbReference type="ARBA" id="ARBA00022630"/>
    </source>
</evidence>
<evidence type="ECO:0000256" key="7">
    <source>
        <dbReference type="ARBA" id="ARBA00023002"/>
    </source>
</evidence>
<dbReference type="EC" id="1.1.2.4" evidence="10"/>
<evidence type="ECO:0000256" key="6">
    <source>
        <dbReference type="ARBA" id="ARBA00022946"/>
    </source>
</evidence>
<reference evidence="13 14" key="1">
    <citation type="submission" date="2014-09" db="EMBL/GenBank/DDBJ databases">
        <title>Genome sequence of Sinomonas sp. MUSC 117.</title>
        <authorList>
            <person name="Lee L.-H."/>
        </authorList>
    </citation>
    <scope>NUCLEOTIDE SEQUENCE [LARGE SCALE GENOMIC DNA]</scope>
    <source>
        <strain evidence="13 14">MUSC 117</strain>
    </source>
</reference>
<dbReference type="GO" id="GO:0004458">
    <property type="term" value="F:D-lactate dehydrogenase (cytochrome) activity"/>
    <property type="evidence" value="ECO:0007669"/>
    <property type="project" value="UniProtKB-EC"/>
</dbReference>
<dbReference type="InterPro" id="IPR016167">
    <property type="entry name" value="FAD-bd_PCMH_sub1"/>
</dbReference>
<dbReference type="GO" id="GO:0071949">
    <property type="term" value="F:FAD binding"/>
    <property type="evidence" value="ECO:0007669"/>
    <property type="project" value="InterPro"/>
</dbReference>
<dbReference type="GO" id="GO:0051536">
    <property type="term" value="F:iron-sulfur cluster binding"/>
    <property type="evidence" value="ECO:0007669"/>
    <property type="project" value="UniProtKB-KW"/>
</dbReference>
<dbReference type="InterPro" id="IPR017900">
    <property type="entry name" value="4Fe4S_Fe_S_CS"/>
</dbReference>
<dbReference type="GO" id="GO:1903457">
    <property type="term" value="P:lactate catabolic process"/>
    <property type="evidence" value="ECO:0007669"/>
    <property type="project" value="TreeGrafter"/>
</dbReference>
<proteinExistence type="inferred from homology"/>
<keyword evidence="7" id="KW-0560">Oxidoreductase</keyword>
<accession>A0A0B2ARV8</accession>
<keyword evidence="9" id="KW-0411">Iron-sulfur</keyword>
<dbReference type="GO" id="GO:0046872">
    <property type="term" value="F:metal ion binding"/>
    <property type="evidence" value="ECO:0007669"/>
    <property type="project" value="UniProtKB-KW"/>
</dbReference>
<dbReference type="Gene3D" id="1.10.45.10">
    <property type="entry name" value="Vanillyl-alcohol Oxidase, Chain A, domain 4"/>
    <property type="match status" value="1"/>
</dbReference>
<keyword evidence="6" id="KW-0809">Transit peptide</keyword>
<dbReference type="PANTHER" id="PTHR11748:SF111">
    <property type="entry name" value="D-LACTATE DEHYDROGENASE, MITOCHONDRIAL-RELATED"/>
    <property type="match status" value="1"/>
</dbReference>
<comment type="caution">
    <text evidence="13">The sequence shown here is derived from an EMBL/GenBank/DDBJ whole genome shotgun (WGS) entry which is preliminary data.</text>
</comment>
<evidence type="ECO:0000256" key="1">
    <source>
        <dbReference type="ARBA" id="ARBA00001974"/>
    </source>
</evidence>
<dbReference type="Gene3D" id="3.30.43.10">
    <property type="entry name" value="Uridine Diphospho-n-acetylenolpyruvylglucosamine Reductase, domain 2"/>
    <property type="match status" value="1"/>
</dbReference>
<feature type="domain" description="4Fe-4S ferredoxin-type" evidence="11">
    <location>
        <begin position="514"/>
        <end position="545"/>
    </location>
</feature>
<dbReference type="InterPro" id="IPR006094">
    <property type="entry name" value="Oxid_FAD_bind_N"/>
</dbReference>
<comment type="cofactor">
    <cofactor evidence="1">
        <name>FAD</name>
        <dbReference type="ChEBI" id="CHEBI:57692"/>
    </cofactor>
</comment>
<dbReference type="PROSITE" id="PS00198">
    <property type="entry name" value="4FE4S_FER_1"/>
    <property type="match status" value="1"/>
</dbReference>
<evidence type="ECO:0000313" key="14">
    <source>
        <dbReference type="Proteomes" id="UP000030982"/>
    </source>
</evidence>
<dbReference type="Proteomes" id="UP000030982">
    <property type="component" value="Unassembled WGS sequence"/>
</dbReference>
<evidence type="ECO:0000256" key="5">
    <source>
        <dbReference type="ARBA" id="ARBA00022827"/>
    </source>
</evidence>
<dbReference type="InterPro" id="IPR016164">
    <property type="entry name" value="FAD-linked_Oxase-like_C"/>
</dbReference>
<evidence type="ECO:0000256" key="9">
    <source>
        <dbReference type="ARBA" id="ARBA00023014"/>
    </source>
</evidence>
<evidence type="ECO:0000256" key="10">
    <source>
        <dbReference type="ARBA" id="ARBA00038897"/>
    </source>
</evidence>
<gene>
    <name evidence="13" type="ORF">LK10_04605</name>
</gene>
<keyword evidence="5" id="KW-0274">FAD</keyword>
<dbReference type="SUPFAM" id="SSF46548">
    <property type="entry name" value="alpha-helical ferredoxin"/>
    <property type="match status" value="1"/>
</dbReference>
<dbReference type="PROSITE" id="PS51387">
    <property type="entry name" value="FAD_PCMH"/>
    <property type="match status" value="1"/>
</dbReference>
<evidence type="ECO:0000313" key="13">
    <source>
        <dbReference type="EMBL" id="KHL04568.1"/>
    </source>
</evidence>
<evidence type="ECO:0000256" key="8">
    <source>
        <dbReference type="ARBA" id="ARBA00023004"/>
    </source>
</evidence>
<dbReference type="Pfam" id="PF01565">
    <property type="entry name" value="FAD_binding_4"/>
    <property type="match status" value="1"/>
</dbReference>
<sequence length="925" mass="97644">MGEDAVTTRPLDLYARAHDASHYLLIPRVFAAPSSAEDVAGMLTVCARHDVPVTFRSGGTSLSGQAITAGVLADTRRNFGAIDVIDGGARVRVQPGATVRAVNARLARHGRALGPDPASEIACTIGGVVANNSSGMHCGTEANTYRTLRSMRFILPSGTAIDSGAPGSSAEFAASEPELFEGLLRLRRRIHSSSDSIGRIRQQFSMKNTMGYGLNAFLDYEDPLEIFVHLVIGSEGTLAFVAEAVFDTVEVKPHVAAGLLVFPGVQAAAGAIPELVRAGAETAELMDATSLRVASGLPGCPEQIRALDLPDPAALLVEFAAPGSEELQERSREAERLFEGLGLALPASMTRDPRERAGLWKVRKGLYSAVASARPSGTSQLLEDIAVPVPALARTCDDLAGLLAHHGYRDPVIFGHAKDGNLHFMLNEDFSGQGTRRYEDFTEDLVDLVLDAGGTLKAEHGTGRIMAPYVRRQYGDELYAVMREIKDLADPRGILNPGAVLSDDPRSYLENLKATPTVEEEVDRCVECGYCEPVCPSRKLTLTPRQRITLRRDAEQARAGGDEALAQRILDGYDYDGVSTCAVDGMCGTACPVGINTGDLVRRLRAEAAGSIESAVWGAAARAWDPVSRTGGAAMTLASALPGGPVEAATQLARKLFGEQFPAYDRGLPKGGSQRPRRRDAGAEAVLFAACIGTMFGPEEGRHPGGASSAFIELCDRAGVRLRTPEGLGSMCCGTPWKSKGMTAGWEHMRSITVPSLVEATEGGRLPIVVDASSCAEGLAIMLRSAAESAGLRVMDAIAFAAGLLPKLEVRARISSVALHPTCSSTIAGTTAHLGAIAGHIADEVFTPAEAGCCAFAGDRGLLHPELTESATAEEAAGIAEAESARGGLFAQYASSNRTCEIGLTRATGRPYRHILELLAEATRP</sequence>
<organism evidence="13 14">
    <name type="scientific">Sinomonas humi</name>
    <dbReference type="NCBI Taxonomy" id="1338436"/>
    <lineage>
        <taxon>Bacteria</taxon>
        <taxon>Bacillati</taxon>
        <taxon>Actinomycetota</taxon>
        <taxon>Actinomycetes</taxon>
        <taxon>Micrococcales</taxon>
        <taxon>Micrococcaceae</taxon>
        <taxon>Sinomonas</taxon>
    </lineage>
</organism>
<dbReference type="InterPro" id="IPR036318">
    <property type="entry name" value="FAD-bd_PCMH-like_sf"/>
</dbReference>
<dbReference type="SUPFAM" id="SSF56176">
    <property type="entry name" value="FAD-binding/transporter-associated domain-like"/>
    <property type="match status" value="1"/>
</dbReference>
<dbReference type="InterPro" id="IPR009051">
    <property type="entry name" value="Helical_ferredxn"/>
</dbReference>
<dbReference type="Gene3D" id="1.10.1060.10">
    <property type="entry name" value="Alpha-helical ferredoxin"/>
    <property type="match status" value="1"/>
</dbReference>
<dbReference type="PROSITE" id="PS51379">
    <property type="entry name" value="4FE4S_FER_2"/>
    <property type="match status" value="1"/>
</dbReference>